<dbReference type="EMBL" id="BAAAUV010000006">
    <property type="protein sequence ID" value="GAA3210613.1"/>
    <property type="molecule type" value="Genomic_DNA"/>
</dbReference>
<dbReference type="PANTHER" id="PTHR43877">
    <property type="entry name" value="AMINOALKYLPHOSPHONATE N-ACETYLTRANSFERASE-RELATED-RELATED"/>
    <property type="match status" value="1"/>
</dbReference>
<keyword evidence="2" id="KW-0012">Acyltransferase</keyword>
<evidence type="ECO:0000259" key="3">
    <source>
        <dbReference type="PROSITE" id="PS51186"/>
    </source>
</evidence>
<keyword evidence="5" id="KW-1185">Reference proteome</keyword>
<evidence type="ECO:0000313" key="4">
    <source>
        <dbReference type="EMBL" id="GAA3210613.1"/>
    </source>
</evidence>
<name>A0ABP6QAU7_9ACTN</name>
<gene>
    <name evidence="4" type="ORF">GCM10010468_28690</name>
</gene>
<protein>
    <recommendedName>
        <fullName evidence="3">N-acetyltransferase domain-containing protein</fullName>
    </recommendedName>
</protein>
<dbReference type="SUPFAM" id="SSF55729">
    <property type="entry name" value="Acyl-CoA N-acyltransferases (Nat)"/>
    <property type="match status" value="1"/>
</dbReference>
<keyword evidence="1" id="KW-0808">Transferase</keyword>
<accession>A0ABP6QAU7</accession>
<feature type="domain" description="N-acetyltransferase" evidence="3">
    <location>
        <begin position="1"/>
        <end position="134"/>
    </location>
</feature>
<proteinExistence type="predicted"/>
<evidence type="ECO:0000256" key="1">
    <source>
        <dbReference type="ARBA" id="ARBA00022679"/>
    </source>
</evidence>
<dbReference type="PROSITE" id="PS51186">
    <property type="entry name" value="GNAT"/>
    <property type="match status" value="1"/>
</dbReference>
<organism evidence="4 5">
    <name type="scientific">Actinocorallia longicatena</name>
    <dbReference type="NCBI Taxonomy" id="111803"/>
    <lineage>
        <taxon>Bacteria</taxon>
        <taxon>Bacillati</taxon>
        <taxon>Actinomycetota</taxon>
        <taxon>Actinomycetes</taxon>
        <taxon>Streptosporangiales</taxon>
        <taxon>Thermomonosporaceae</taxon>
        <taxon>Actinocorallia</taxon>
    </lineage>
</organism>
<reference evidence="5" key="1">
    <citation type="journal article" date="2019" name="Int. J. Syst. Evol. Microbiol.">
        <title>The Global Catalogue of Microorganisms (GCM) 10K type strain sequencing project: providing services to taxonomists for standard genome sequencing and annotation.</title>
        <authorList>
            <consortium name="The Broad Institute Genomics Platform"/>
            <consortium name="The Broad Institute Genome Sequencing Center for Infectious Disease"/>
            <person name="Wu L."/>
            <person name="Ma J."/>
        </authorList>
    </citation>
    <scope>NUCLEOTIDE SEQUENCE [LARGE SCALE GENOMIC DNA]</scope>
    <source>
        <strain evidence="5">JCM 9377</strain>
    </source>
</reference>
<dbReference type="InterPro" id="IPR000182">
    <property type="entry name" value="GNAT_dom"/>
</dbReference>
<dbReference type="InterPro" id="IPR050832">
    <property type="entry name" value="Bact_Acetyltransf"/>
</dbReference>
<evidence type="ECO:0000256" key="2">
    <source>
        <dbReference type="ARBA" id="ARBA00023315"/>
    </source>
</evidence>
<dbReference type="Proteomes" id="UP001501237">
    <property type="component" value="Unassembled WGS sequence"/>
</dbReference>
<dbReference type="Pfam" id="PF00583">
    <property type="entry name" value="Acetyltransf_1"/>
    <property type="match status" value="1"/>
</dbReference>
<evidence type="ECO:0000313" key="5">
    <source>
        <dbReference type="Proteomes" id="UP001501237"/>
    </source>
</evidence>
<dbReference type="CDD" id="cd04301">
    <property type="entry name" value="NAT_SF"/>
    <property type="match status" value="1"/>
</dbReference>
<comment type="caution">
    <text evidence="4">The sequence shown here is derived from an EMBL/GenBank/DDBJ whole genome shotgun (WGS) entry which is preliminary data.</text>
</comment>
<dbReference type="InterPro" id="IPR016181">
    <property type="entry name" value="Acyl_CoA_acyltransferase"/>
</dbReference>
<dbReference type="Gene3D" id="3.40.630.30">
    <property type="match status" value="1"/>
</dbReference>
<dbReference type="PANTHER" id="PTHR43877:SF2">
    <property type="entry name" value="AMINOALKYLPHOSPHONATE N-ACETYLTRANSFERASE-RELATED"/>
    <property type="match status" value="1"/>
</dbReference>
<sequence>MGAEMNERYADLIATGGERQAEALAVTEVLATAVAHAEDGTPVGHAALRLLRDDLELKRMYVVPEYRGRGVTGPLLAWVEETAREHGFGRVVLHTGERQPDAIRLYEREGWTRVPVFPPYDLVDLSVCMEKRLAKKS</sequence>